<evidence type="ECO:0000313" key="3">
    <source>
        <dbReference type="Proteomes" id="UP000092445"/>
    </source>
</evidence>
<feature type="transmembrane region" description="Helical" evidence="1">
    <location>
        <begin position="38"/>
        <end position="56"/>
    </location>
</feature>
<organism evidence="2 3">
    <name type="scientific">Glossina pallidipes</name>
    <name type="common">Tsetse fly</name>
    <dbReference type="NCBI Taxonomy" id="7398"/>
    <lineage>
        <taxon>Eukaryota</taxon>
        <taxon>Metazoa</taxon>
        <taxon>Ecdysozoa</taxon>
        <taxon>Arthropoda</taxon>
        <taxon>Hexapoda</taxon>
        <taxon>Insecta</taxon>
        <taxon>Pterygota</taxon>
        <taxon>Neoptera</taxon>
        <taxon>Endopterygota</taxon>
        <taxon>Diptera</taxon>
        <taxon>Brachycera</taxon>
        <taxon>Muscomorpha</taxon>
        <taxon>Hippoboscoidea</taxon>
        <taxon>Glossinidae</taxon>
        <taxon>Glossina</taxon>
    </lineage>
</organism>
<keyword evidence="1" id="KW-1133">Transmembrane helix</keyword>
<feature type="transmembrane region" description="Helical" evidence="1">
    <location>
        <begin position="92"/>
        <end position="114"/>
    </location>
</feature>
<feature type="transmembrane region" description="Helical" evidence="1">
    <location>
        <begin position="217"/>
        <end position="240"/>
    </location>
</feature>
<feature type="transmembrane region" description="Helical" evidence="1">
    <location>
        <begin position="317"/>
        <end position="341"/>
    </location>
</feature>
<keyword evidence="3" id="KW-1185">Reference proteome</keyword>
<dbReference type="VEuPathDB" id="VectorBase:GPAI026078"/>
<reference evidence="2" key="2">
    <citation type="submission" date="2020-05" db="UniProtKB">
        <authorList>
            <consortium name="EnsemblMetazoa"/>
        </authorList>
    </citation>
    <scope>IDENTIFICATION</scope>
    <source>
        <strain evidence="2">IAEA</strain>
    </source>
</reference>
<dbReference type="AlphaFoldDB" id="A0A1A9ZV87"/>
<accession>A0A1A9ZV87</accession>
<proteinExistence type="predicted"/>
<sequence>MVFEVILVVRPVLKLFLTVAFDLAIVSKFQISILKLNLTMMTDVVLLLQMMPTIPIDVVLTVNMILMIPIPRMVLTVVIDVLLILNDFATEVVVVILALTVLIGGAMLIPNLMLTVMTEMFLFLKTMPTRLIDVVVTVNVILMRLIEVLKFPGMALIAVLDVSWTVRSFATEKIGVILVLTVLIDGLSLLLPLMTNVVLILQITPTRLIDVVLTKNVVLMMLIEMVTFPGMAPTAVLDDLRILKAFAAEKIGMILVLTVLIDGVMVATLLPTTMVDAVVVVGMVVYLMLILNLILMVMIEMLLLLKMTPTRLIDVGLTVNVVLMVLTEVLTFLGMALTAVLDVLWTLGDCDDDDRSGTVSWDGWGSGVGRADDTGGSCEGRS</sequence>
<feature type="transmembrane region" description="Helical" evidence="1">
    <location>
        <begin position="277"/>
        <end position="305"/>
    </location>
</feature>
<keyword evidence="1" id="KW-0472">Membrane</keyword>
<name>A0A1A9ZV87_GLOPL</name>
<evidence type="ECO:0000256" key="1">
    <source>
        <dbReference type="SAM" id="Phobius"/>
    </source>
</evidence>
<feature type="transmembrane region" description="Helical" evidence="1">
    <location>
        <begin position="174"/>
        <end position="197"/>
    </location>
</feature>
<feature type="transmembrane region" description="Helical" evidence="1">
    <location>
        <begin position="6"/>
        <end position="26"/>
    </location>
</feature>
<dbReference type="EnsemblMetazoa" id="GPAI026078-RA">
    <property type="protein sequence ID" value="GPAI026078-PA"/>
    <property type="gene ID" value="GPAI026078"/>
</dbReference>
<keyword evidence="1" id="KW-0812">Transmembrane</keyword>
<evidence type="ECO:0000313" key="2">
    <source>
        <dbReference type="EnsemblMetazoa" id="GPAI026078-PA"/>
    </source>
</evidence>
<protein>
    <submittedName>
        <fullName evidence="2">Uncharacterized protein</fullName>
    </submittedName>
</protein>
<dbReference type="Proteomes" id="UP000092445">
    <property type="component" value="Unassembled WGS sequence"/>
</dbReference>
<feature type="transmembrane region" description="Helical" evidence="1">
    <location>
        <begin position="252"/>
        <end position="271"/>
    </location>
</feature>
<feature type="transmembrane region" description="Helical" evidence="1">
    <location>
        <begin position="134"/>
        <end position="162"/>
    </location>
</feature>
<reference evidence="3" key="1">
    <citation type="submission" date="2014-03" db="EMBL/GenBank/DDBJ databases">
        <authorList>
            <person name="Aksoy S."/>
            <person name="Warren W."/>
            <person name="Wilson R.K."/>
        </authorList>
    </citation>
    <scope>NUCLEOTIDE SEQUENCE [LARGE SCALE GENOMIC DNA]</scope>
    <source>
        <strain evidence="3">IAEA</strain>
    </source>
</reference>